<dbReference type="OrthoDB" id="6429821at2759"/>
<evidence type="ECO:0000313" key="3">
    <source>
        <dbReference type="EMBL" id="KAF7490027.1"/>
    </source>
</evidence>
<dbReference type="EnsemblMetazoa" id="SSS_2853s_mrna">
    <property type="protein sequence ID" value="KAF7490027.1"/>
    <property type="gene ID" value="SSS_2853"/>
</dbReference>
<protein>
    <submittedName>
        <fullName evidence="3 4">Uncharacterized protein</fullName>
    </submittedName>
</protein>
<feature type="chain" id="PRO_5038259212" evidence="2">
    <location>
        <begin position="18"/>
        <end position="234"/>
    </location>
</feature>
<keyword evidence="2" id="KW-0732">Signal</keyword>
<reference evidence="4" key="3">
    <citation type="submission" date="2022-06" db="UniProtKB">
        <authorList>
            <consortium name="EnsemblMetazoa"/>
        </authorList>
    </citation>
    <scope>IDENTIFICATION</scope>
</reference>
<dbReference type="Proteomes" id="UP000070412">
    <property type="component" value="Unassembled WGS sequence"/>
</dbReference>
<evidence type="ECO:0000313" key="4">
    <source>
        <dbReference type="EnsemblMetazoa" id="KAF7490027.1"/>
    </source>
</evidence>
<accession>A0A834R6K5</accession>
<organism evidence="3">
    <name type="scientific">Sarcoptes scabiei</name>
    <name type="common">Itch mite</name>
    <name type="synonym">Acarus scabiei</name>
    <dbReference type="NCBI Taxonomy" id="52283"/>
    <lineage>
        <taxon>Eukaryota</taxon>
        <taxon>Metazoa</taxon>
        <taxon>Ecdysozoa</taxon>
        <taxon>Arthropoda</taxon>
        <taxon>Chelicerata</taxon>
        <taxon>Arachnida</taxon>
        <taxon>Acari</taxon>
        <taxon>Acariformes</taxon>
        <taxon>Sarcoptiformes</taxon>
        <taxon>Astigmata</taxon>
        <taxon>Psoroptidia</taxon>
        <taxon>Sarcoptoidea</taxon>
        <taxon>Sarcoptidae</taxon>
        <taxon>Sarcoptinae</taxon>
        <taxon>Sarcoptes</taxon>
    </lineage>
</organism>
<reference evidence="3" key="2">
    <citation type="submission" date="2020-01" db="EMBL/GenBank/DDBJ databases">
        <authorList>
            <person name="Korhonen P.K.K."/>
            <person name="Guangxu M.G."/>
            <person name="Wang T.W."/>
            <person name="Stroehlein A.J.S."/>
            <person name="Young N.D."/>
            <person name="Ang C.-S.A."/>
            <person name="Fernando D.W.F."/>
            <person name="Lu H.L."/>
            <person name="Taylor S.T."/>
            <person name="Ehtesham M.E.M."/>
            <person name="Najaraj S.H.N."/>
            <person name="Harsha G.H.G."/>
            <person name="Madugundu A.M."/>
            <person name="Renuse S.R."/>
            <person name="Holt D.H."/>
            <person name="Pandey A.P."/>
            <person name="Papenfuss A.P."/>
            <person name="Gasser R.B.G."/>
            <person name="Fischer K.F."/>
        </authorList>
    </citation>
    <scope>NUCLEOTIDE SEQUENCE</scope>
    <source>
        <strain evidence="3">SSS_KF_BRIS2020</strain>
    </source>
</reference>
<dbReference type="EMBL" id="WVUK01000063">
    <property type="protein sequence ID" value="KAF7490027.1"/>
    <property type="molecule type" value="Genomic_DNA"/>
</dbReference>
<dbReference type="AlphaFoldDB" id="A0A834R6K5"/>
<keyword evidence="5" id="KW-1185">Reference proteome</keyword>
<sequence>MIISILILILSPRQNNQVRCPSIENKIDCLINKTIGFIDPKNIYQCYRSMICCIEYTKPSCCRSKPSIEIIKEQVTLWGGLFAILFCLASIVYCRKRDVRLPFCSPLKSCLIRICCGDQQRIAQRNQHPNRHHCLDHSYQRSRCDQDRTVSSYLNRDRIDTIVDQESKRINRDGRDGDFNLKHYGYGSNDLIGIEMNQSSLSLNKSNRSQRETKKLWPANKMSQVKVKPIDIDD</sequence>
<feature type="transmembrane region" description="Helical" evidence="1">
    <location>
        <begin position="75"/>
        <end position="94"/>
    </location>
</feature>
<evidence type="ECO:0000313" key="5">
    <source>
        <dbReference type="Proteomes" id="UP000070412"/>
    </source>
</evidence>
<reference evidence="5" key="1">
    <citation type="journal article" date="2020" name="PLoS Negl. Trop. Dis.">
        <title>High-quality nuclear genome for Sarcoptes scabiei-A critical resource for a neglected parasite.</title>
        <authorList>
            <person name="Korhonen P.K."/>
            <person name="Gasser R.B."/>
            <person name="Ma G."/>
            <person name="Wang T."/>
            <person name="Stroehlein A.J."/>
            <person name="Young N.D."/>
            <person name="Ang C.S."/>
            <person name="Fernando D.D."/>
            <person name="Lu H.C."/>
            <person name="Taylor S."/>
            <person name="Reynolds S.L."/>
            <person name="Mofiz E."/>
            <person name="Najaraj S.H."/>
            <person name="Gowda H."/>
            <person name="Madugundu A."/>
            <person name="Renuse S."/>
            <person name="Holt D."/>
            <person name="Pandey A."/>
            <person name="Papenfuss A.T."/>
            <person name="Fischer K."/>
        </authorList>
    </citation>
    <scope>NUCLEOTIDE SEQUENCE [LARGE SCALE GENOMIC DNA]</scope>
</reference>
<proteinExistence type="predicted"/>
<evidence type="ECO:0000256" key="1">
    <source>
        <dbReference type="SAM" id="Phobius"/>
    </source>
</evidence>
<feature type="signal peptide" evidence="2">
    <location>
        <begin position="1"/>
        <end position="17"/>
    </location>
</feature>
<keyword evidence="1" id="KW-0812">Transmembrane</keyword>
<evidence type="ECO:0000256" key="2">
    <source>
        <dbReference type="SAM" id="SignalP"/>
    </source>
</evidence>
<keyword evidence="1" id="KW-1133">Transmembrane helix</keyword>
<name>A0A834R6K5_SARSC</name>
<gene>
    <name evidence="3" type="ORF">SSS_2853</name>
</gene>
<keyword evidence="1" id="KW-0472">Membrane</keyword>